<keyword evidence="5" id="KW-1185">Reference proteome</keyword>
<feature type="compositionally biased region" description="Low complexity" evidence="3">
    <location>
        <begin position="1"/>
        <end position="10"/>
    </location>
</feature>
<evidence type="ECO:0000256" key="2">
    <source>
        <dbReference type="ARBA" id="ARBA00023242"/>
    </source>
</evidence>
<protein>
    <submittedName>
        <fullName evidence="4">C6 zinc finger protein</fullName>
    </submittedName>
</protein>
<evidence type="ECO:0000313" key="5">
    <source>
        <dbReference type="Proteomes" id="UP000037904"/>
    </source>
</evidence>
<dbReference type="InterPro" id="IPR021858">
    <property type="entry name" value="Fun_TF"/>
</dbReference>
<keyword evidence="2" id="KW-0539">Nucleus</keyword>
<comment type="subcellular location">
    <subcellularLocation>
        <location evidence="1">Nucleus</location>
    </subcellularLocation>
</comment>
<dbReference type="GO" id="GO:0000976">
    <property type="term" value="F:transcription cis-regulatory region binding"/>
    <property type="evidence" value="ECO:0007669"/>
    <property type="project" value="TreeGrafter"/>
</dbReference>
<evidence type="ECO:0000313" key="4">
    <source>
        <dbReference type="EMBL" id="KPA37529.1"/>
    </source>
</evidence>
<dbReference type="Proteomes" id="UP000037904">
    <property type="component" value="Unassembled WGS sequence"/>
</dbReference>
<dbReference type="GO" id="GO:0003700">
    <property type="term" value="F:DNA-binding transcription factor activity"/>
    <property type="evidence" value="ECO:0007669"/>
    <property type="project" value="TreeGrafter"/>
</dbReference>
<gene>
    <name evidence="4" type="ORF">FLAG1_09655</name>
</gene>
<name>A0A0M9EQ08_FUSLA</name>
<accession>A0A0M9EQ08</accession>
<feature type="region of interest" description="Disordered" evidence="3">
    <location>
        <begin position="1"/>
        <end position="36"/>
    </location>
</feature>
<evidence type="ECO:0000256" key="1">
    <source>
        <dbReference type="ARBA" id="ARBA00004123"/>
    </source>
</evidence>
<dbReference type="EMBL" id="JXCE01000399">
    <property type="protein sequence ID" value="KPA37529.1"/>
    <property type="molecule type" value="Genomic_DNA"/>
</dbReference>
<dbReference type="GO" id="GO:0005634">
    <property type="term" value="C:nucleus"/>
    <property type="evidence" value="ECO:0007669"/>
    <property type="project" value="UniProtKB-SubCell"/>
</dbReference>
<sequence length="575" mass="65014">MQTAPQQQQQLPDDPSVLHRVTQPLIQDEESDSWLNAPSQWDSISSATPSHADATDAAIVLLEPESMASPDANWECPDLDGMAWSNIPDYLPSPFSIVDQLSGPRVLQTEDISETQLLPPTSEAPFQITTLSQSLTMDRVQEVPRQILHVPTALSEYFFSEVIPLYCVWDSKLNIMRKIAETMWQSSGALHHTIQSMAAACLSESFPHLLPVARQEHGRALVFIKNKTAVPAQKQAMALAATFLGHTSSWISPDNLAPDMYQTSWNMLDDMSTDNGGSTTSFFNGTMDYWAMLLAYLTDTQKFRRSEKECPSVASTQARFLEPHPYCGVSNGVIRKLRDIGILIFHYRKQMSKISFMTEEHIDIFRQSLREARRLERVLLAHQPPDVSQIKDPGDPQTPLKHLELMDEAYQYTGLLQLYRVFPDLLIERYAPWDKEGILQPLPGTKVPTVEERQMWLTELALHITSILETIPFESHTRSAQPFIMVAVSSELVLSSEQITLDNGFESLDHLPLRVTKVRKFLASRLAAYTHILPLQKTRAISQLISHIWAALDAGEQHVYWLDVAYEKKMGTMFG</sequence>
<proteinExistence type="predicted"/>
<dbReference type="PANTHER" id="PTHR37534:SF11">
    <property type="entry name" value="ZN(II)2CYS6 TRANSCRIPTION FACTOR (EUROFUNG)"/>
    <property type="match status" value="1"/>
</dbReference>
<organism evidence="4 5">
    <name type="scientific">Fusarium langsethiae</name>
    <dbReference type="NCBI Taxonomy" id="179993"/>
    <lineage>
        <taxon>Eukaryota</taxon>
        <taxon>Fungi</taxon>
        <taxon>Dikarya</taxon>
        <taxon>Ascomycota</taxon>
        <taxon>Pezizomycotina</taxon>
        <taxon>Sordariomycetes</taxon>
        <taxon>Hypocreomycetidae</taxon>
        <taxon>Hypocreales</taxon>
        <taxon>Nectriaceae</taxon>
        <taxon>Fusarium</taxon>
    </lineage>
</organism>
<dbReference type="AlphaFoldDB" id="A0A0M9EQ08"/>
<evidence type="ECO:0000256" key="3">
    <source>
        <dbReference type="SAM" id="MobiDB-lite"/>
    </source>
</evidence>
<dbReference type="Pfam" id="PF11951">
    <property type="entry name" value="Fungal_trans_2"/>
    <property type="match status" value="1"/>
</dbReference>
<comment type="caution">
    <text evidence="4">The sequence shown here is derived from an EMBL/GenBank/DDBJ whole genome shotgun (WGS) entry which is preliminary data.</text>
</comment>
<dbReference type="PANTHER" id="PTHR37534">
    <property type="entry name" value="TRANSCRIPTIONAL ACTIVATOR PROTEIN UGA3"/>
    <property type="match status" value="1"/>
</dbReference>
<reference evidence="4 5" key="1">
    <citation type="submission" date="2015-04" db="EMBL/GenBank/DDBJ databases">
        <title>The draft genome sequence of Fusarium langsethiae, a T-2/HT-2 mycotoxin producer.</title>
        <authorList>
            <person name="Lysoe E."/>
            <person name="Divon H.H."/>
            <person name="Terzi V."/>
            <person name="Orru L."/>
            <person name="Lamontanara A."/>
            <person name="Kolseth A.-K."/>
            <person name="Frandsen R.J."/>
            <person name="Nielsen K."/>
            <person name="Thrane U."/>
        </authorList>
    </citation>
    <scope>NUCLEOTIDE SEQUENCE [LARGE SCALE GENOMIC DNA]</scope>
    <source>
        <strain evidence="4 5">Fl201059</strain>
    </source>
</reference>
<dbReference type="GO" id="GO:0045944">
    <property type="term" value="P:positive regulation of transcription by RNA polymerase II"/>
    <property type="evidence" value="ECO:0007669"/>
    <property type="project" value="TreeGrafter"/>
</dbReference>